<keyword evidence="4" id="KW-1185">Reference proteome</keyword>
<dbReference type="GO" id="GO:0008270">
    <property type="term" value="F:zinc ion binding"/>
    <property type="evidence" value="ECO:0007669"/>
    <property type="project" value="UniProtKB-KW"/>
</dbReference>
<reference evidence="4" key="1">
    <citation type="journal article" date="2013" name="Genome Biol.">
        <title>Reference genomes and transcriptomes of Nicotiana sylvestris and Nicotiana tomentosiformis.</title>
        <authorList>
            <person name="Sierro N."/>
            <person name="Battey J.N."/>
            <person name="Ouadi S."/>
            <person name="Bovet L."/>
            <person name="Goepfert S."/>
            <person name="Bakaher N."/>
            <person name="Peitsch M.C."/>
            <person name="Ivanov N.V."/>
        </authorList>
    </citation>
    <scope>NUCLEOTIDE SEQUENCE [LARGE SCALE GENOMIC DNA]</scope>
</reference>
<keyword evidence="1" id="KW-0479">Metal-binding</keyword>
<feature type="non-terminal residue" evidence="5">
    <location>
        <position position="317"/>
    </location>
</feature>
<dbReference type="GO" id="GO:0003676">
    <property type="term" value="F:nucleic acid binding"/>
    <property type="evidence" value="ECO:0007669"/>
    <property type="project" value="InterPro"/>
</dbReference>
<evidence type="ECO:0000313" key="5">
    <source>
        <dbReference type="RefSeq" id="XP_009769357.1"/>
    </source>
</evidence>
<protein>
    <submittedName>
        <fullName evidence="5">Uncharacterized protein LOC104220227</fullName>
    </submittedName>
</protein>
<feature type="region of interest" description="Disordered" evidence="2">
    <location>
        <begin position="1"/>
        <end position="23"/>
    </location>
</feature>
<feature type="compositionally biased region" description="Basic and acidic residues" evidence="2">
    <location>
        <begin position="148"/>
        <end position="159"/>
    </location>
</feature>
<proteinExistence type="predicted"/>
<dbReference type="Pfam" id="PF03732">
    <property type="entry name" value="Retrotrans_gag"/>
    <property type="match status" value="1"/>
</dbReference>
<feature type="non-terminal residue" evidence="5">
    <location>
        <position position="1"/>
    </location>
</feature>
<dbReference type="OrthoDB" id="3267956at2759"/>
<dbReference type="InterPro" id="IPR005162">
    <property type="entry name" value="Retrotrans_gag_dom"/>
</dbReference>
<accession>A0A1U7VN77</accession>
<feature type="compositionally biased region" description="Polar residues" evidence="2">
    <location>
        <begin position="206"/>
        <end position="233"/>
    </location>
</feature>
<dbReference type="Pfam" id="PF00098">
    <property type="entry name" value="zf-CCHC"/>
    <property type="match status" value="1"/>
</dbReference>
<evidence type="ECO:0000313" key="4">
    <source>
        <dbReference type="Proteomes" id="UP000189701"/>
    </source>
</evidence>
<name>A0A1U7VN77_NICSY</name>
<dbReference type="PANTHER" id="PTHR34482">
    <property type="entry name" value="DNA DAMAGE-INDUCIBLE PROTEIN 1-LIKE"/>
    <property type="match status" value="1"/>
</dbReference>
<dbReference type="RefSeq" id="XP_009769357.1">
    <property type="nucleotide sequence ID" value="XM_009771055.1"/>
</dbReference>
<dbReference type="Gene3D" id="4.10.60.10">
    <property type="entry name" value="Zinc finger, CCHC-type"/>
    <property type="match status" value="1"/>
</dbReference>
<keyword evidence="1" id="KW-0862">Zinc</keyword>
<dbReference type="InterPro" id="IPR036875">
    <property type="entry name" value="Znf_CCHC_sf"/>
</dbReference>
<dbReference type="PROSITE" id="PS50158">
    <property type="entry name" value="ZF_CCHC"/>
    <property type="match status" value="1"/>
</dbReference>
<feature type="compositionally biased region" description="Low complexity" evidence="2">
    <location>
        <begin position="277"/>
        <end position="296"/>
    </location>
</feature>
<evidence type="ECO:0000259" key="3">
    <source>
        <dbReference type="PROSITE" id="PS50158"/>
    </source>
</evidence>
<reference evidence="5" key="2">
    <citation type="submission" date="2025-08" db="UniProtKB">
        <authorList>
            <consortium name="RefSeq"/>
        </authorList>
    </citation>
    <scope>IDENTIFICATION</scope>
    <source>
        <tissue evidence="5">Leaf</tissue>
    </source>
</reference>
<dbReference type="SUPFAM" id="SSF57756">
    <property type="entry name" value="Retrovirus zinc finger-like domains"/>
    <property type="match status" value="1"/>
</dbReference>
<feature type="region of interest" description="Disordered" evidence="2">
    <location>
        <begin position="272"/>
        <end position="317"/>
    </location>
</feature>
<sequence>AVSATIATTTSQAKEGTQTPVDRTTEQVVQGLQTPEVVPAQPVAPVQNLMWEDIERRRPVGAVPLTWHQFSTLFLEKYVPQSRRDELCRQFEWLTQGDMSVTQYEMRFSQLARHATWMILTDRERIRRFVDGLNYSLRILMTRERFAAEREREEREAKRPRGSGSFSGAPSRGQFQRGRGRSFRPPQPARPEYSRTSSDRGHQGFPQGQSLLNALPAQSSSYAPSVQGSSVPSASAGHSGVRGSLQFPSPVPGSCYECGEFGHIKRQCPRLRGGQFQQSVQPSSSAPVSSAPAQPARGGGQAARGRPRRGGRSGGGQ</sequence>
<feature type="region of interest" description="Disordered" evidence="2">
    <location>
        <begin position="148"/>
        <end position="241"/>
    </location>
</feature>
<feature type="domain" description="CCHC-type" evidence="3">
    <location>
        <begin position="255"/>
        <end position="270"/>
    </location>
</feature>
<evidence type="ECO:0000256" key="2">
    <source>
        <dbReference type="SAM" id="MobiDB-lite"/>
    </source>
</evidence>
<evidence type="ECO:0000256" key="1">
    <source>
        <dbReference type="PROSITE-ProRule" id="PRU00047"/>
    </source>
</evidence>
<organism evidence="4 5">
    <name type="scientific">Nicotiana sylvestris</name>
    <name type="common">Wood tobacco</name>
    <name type="synonym">South American tobacco</name>
    <dbReference type="NCBI Taxonomy" id="4096"/>
    <lineage>
        <taxon>Eukaryota</taxon>
        <taxon>Viridiplantae</taxon>
        <taxon>Streptophyta</taxon>
        <taxon>Embryophyta</taxon>
        <taxon>Tracheophyta</taxon>
        <taxon>Spermatophyta</taxon>
        <taxon>Magnoliopsida</taxon>
        <taxon>eudicotyledons</taxon>
        <taxon>Gunneridae</taxon>
        <taxon>Pentapetalae</taxon>
        <taxon>asterids</taxon>
        <taxon>lamiids</taxon>
        <taxon>Solanales</taxon>
        <taxon>Solanaceae</taxon>
        <taxon>Nicotianoideae</taxon>
        <taxon>Nicotianeae</taxon>
        <taxon>Nicotiana</taxon>
    </lineage>
</organism>
<gene>
    <name evidence="5" type="primary">LOC104220227</name>
</gene>
<dbReference type="AlphaFoldDB" id="A0A1U7VN77"/>
<dbReference type="InterPro" id="IPR001878">
    <property type="entry name" value="Znf_CCHC"/>
</dbReference>
<dbReference type="SMART" id="SM00343">
    <property type="entry name" value="ZnF_C2HC"/>
    <property type="match status" value="1"/>
</dbReference>
<keyword evidence="1" id="KW-0863">Zinc-finger</keyword>
<dbReference type="PANTHER" id="PTHR34482:SF49">
    <property type="entry name" value="RETROTRANSPOSON GAG DOMAIN-CONTAINING PROTEIN"/>
    <property type="match status" value="1"/>
</dbReference>
<dbReference type="Proteomes" id="UP000189701">
    <property type="component" value="Unplaced"/>
</dbReference>